<dbReference type="Proteomes" id="UP000324358">
    <property type="component" value="Unassembled WGS sequence"/>
</dbReference>
<dbReference type="AlphaFoldDB" id="A0A5D0R0U6"/>
<gene>
    <name evidence="2" type="ORF">ES675_03165</name>
</gene>
<comment type="caution">
    <text evidence="2">The sequence shown here is derived from an EMBL/GenBank/DDBJ whole genome shotgun (WGS) entry which is preliminary data.</text>
</comment>
<proteinExistence type="predicted"/>
<name>A0A5D0R0U6_9FLAO</name>
<dbReference type="OrthoDB" id="1441996at2"/>
<dbReference type="InterPro" id="IPR025272">
    <property type="entry name" value="SocA_Panacea"/>
</dbReference>
<accession>A0A5D0R0U6</accession>
<dbReference type="EMBL" id="VSKL01000001">
    <property type="protein sequence ID" value="TYB75142.1"/>
    <property type="molecule type" value="Genomic_DNA"/>
</dbReference>
<feature type="domain" description="Antitoxin SocA-like Panacea" evidence="1">
    <location>
        <begin position="38"/>
        <end position="146"/>
    </location>
</feature>
<dbReference type="Pfam" id="PF13274">
    <property type="entry name" value="SocA_Panacea"/>
    <property type="match status" value="1"/>
</dbReference>
<organism evidence="2 3">
    <name type="scientific">Bizionia algoritergicola</name>
    <dbReference type="NCBI Taxonomy" id="291187"/>
    <lineage>
        <taxon>Bacteria</taxon>
        <taxon>Pseudomonadati</taxon>
        <taxon>Bacteroidota</taxon>
        <taxon>Flavobacteriia</taxon>
        <taxon>Flavobacteriales</taxon>
        <taxon>Flavobacteriaceae</taxon>
        <taxon>Bizionia</taxon>
    </lineage>
</organism>
<sequence length="177" mass="20464">MNSDKISAFEYLLFKLVQWHKEVTDNEQNDISVLKALKLLFFVSAVGTTKDSESSLLDDLFNDFVAMPYGHVESEIYDFIKNGSLPNITINNTSTIIKDTFNVNTIDKTIRFRIDEAVNKLKSINIDLIRYSSFDLVDLSHSWYSWQLNYKKAESNGNRSERISISDIKSEDKIYQL</sequence>
<keyword evidence="3" id="KW-1185">Reference proteome</keyword>
<reference evidence="2 3" key="1">
    <citation type="submission" date="2019-08" db="EMBL/GenBank/DDBJ databases">
        <title>Genomes of Antarctic Bizionia species.</title>
        <authorList>
            <person name="Bowman J.P."/>
        </authorList>
    </citation>
    <scope>NUCLEOTIDE SEQUENCE [LARGE SCALE GENOMIC DNA]</scope>
    <source>
        <strain evidence="2 3">APA-1</strain>
    </source>
</reference>
<evidence type="ECO:0000313" key="3">
    <source>
        <dbReference type="Proteomes" id="UP000324358"/>
    </source>
</evidence>
<evidence type="ECO:0000259" key="1">
    <source>
        <dbReference type="Pfam" id="PF13274"/>
    </source>
</evidence>
<protein>
    <submittedName>
        <fullName evidence="2">DUF4065 domain-containing protein</fullName>
    </submittedName>
</protein>
<evidence type="ECO:0000313" key="2">
    <source>
        <dbReference type="EMBL" id="TYB75142.1"/>
    </source>
</evidence>